<dbReference type="EMBL" id="KV419427">
    <property type="protein sequence ID" value="KZS89502.1"/>
    <property type="molecule type" value="Genomic_DNA"/>
</dbReference>
<dbReference type="Proteomes" id="UP000076722">
    <property type="component" value="Unassembled WGS sequence"/>
</dbReference>
<reference evidence="2 3" key="1">
    <citation type="journal article" date="2016" name="Mol. Biol. Evol.">
        <title>Comparative Genomics of Early-Diverging Mushroom-Forming Fungi Provides Insights into the Origins of Lignocellulose Decay Capabilities.</title>
        <authorList>
            <person name="Nagy L.G."/>
            <person name="Riley R."/>
            <person name="Tritt A."/>
            <person name="Adam C."/>
            <person name="Daum C."/>
            <person name="Floudas D."/>
            <person name="Sun H."/>
            <person name="Yadav J.S."/>
            <person name="Pangilinan J."/>
            <person name="Larsson K.H."/>
            <person name="Matsuura K."/>
            <person name="Barry K."/>
            <person name="Labutti K."/>
            <person name="Kuo R."/>
            <person name="Ohm R.A."/>
            <person name="Bhattacharya S.S."/>
            <person name="Shirouzu T."/>
            <person name="Yoshinaga Y."/>
            <person name="Martin F.M."/>
            <person name="Grigoriev I.V."/>
            <person name="Hibbett D.S."/>
        </authorList>
    </citation>
    <scope>NUCLEOTIDE SEQUENCE [LARGE SCALE GENOMIC DNA]</scope>
    <source>
        <strain evidence="2 3">HHB9708</strain>
    </source>
</reference>
<evidence type="ECO:0008006" key="4">
    <source>
        <dbReference type="Google" id="ProtNLM"/>
    </source>
</evidence>
<dbReference type="AlphaFoldDB" id="A0A164QB69"/>
<name>A0A164QB69_9AGAM</name>
<dbReference type="OrthoDB" id="3261578at2759"/>
<sequence>MTMQLNGSNVATAPTFSPADSLNESMSDPILWQPSYVVRNPDAEHQRTQCPLSNFLQTNSERLSTSLYLNSRASESTLMESPPSYGHQSEIHLPAAMNSVLSLPPAYVERHEVSTSASSAAVPHPTIVHEAGFIAAPLPALVQHSDLKERSIIFCIHSFASSSTSLPILVEGQELKGSLTLPTMRDIRKISISFRGLLLHKQNPYNIRLEDTRSSEPEIPIIDHESVLYTDDLDELCPNYLPFSMDLPNLHNNSEQPGWASLPASFRGSVFSVTYDIHVTIKRGSFKPRIEFNRPCWFLPFPIPPNPVPRMLQAYSNRSTMPSLYAENSGWYECPAAETYDSCRSGTARICSKLYLAKPLVYSRMTHIPLRLTITSHNPDVIQLLSAPGVPRLCLIQQEQRNLKSEIISTRRSKTCGRKVARSASTWLSPNSQAISEGVTFSAEIALDSSLAPSLSFGKFALKYYVVLFPWRCAGLELARPEDVALIQQEVEIIATPLRPQIPSYAPPEAKSHPVFISD</sequence>
<gene>
    <name evidence="2" type="ORF">SISNIDRAFT_458705</name>
</gene>
<evidence type="ECO:0000256" key="1">
    <source>
        <dbReference type="SAM" id="MobiDB-lite"/>
    </source>
</evidence>
<evidence type="ECO:0000313" key="3">
    <source>
        <dbReference type="Proteomes" id="UP000076722"/>
    </source>
</evidence>
<keyword evidence="3" id="KW-1185">Reference proteome</keyword>
<organism evidence="2 3">
    <name type="scientific">Sistotremastrum niveocremeum HHB9708</name>
    <dbReference type="NCBI Taxonomy" id="1314777"/>
    <lineage>
        <taxon>Eukaryota</taxon>
        <taxon>Fungi</taxon>
        <taxon>Dikarya</taxon>
        <taxon>Basidiomycota</taxon>
        <taxon>Agaricomycotina</taxon>
        <taxon>Agaricomycetes</taxon>
        <taxon>Sistotremastrales</taxon>
        <taxon>Sistotremastraceae</taxon>
        <taxon>Sertulicium</taxon>
        <taxon>Sertulicium niveocremeum</taxon>
    </lineage>
</organism>
<feature type="region of interest" description="Disordered" evidence="1">
    <location>
        <begin position="1"/>
        <end position="22"/>
    </location>
</feature>
<accession>A0A164QB69</accession>
<protein>
    <recommendedName>
        <fullName evidence="4">Arrestin-like N-terminal domain-containing protein</fullName>
    </recommendedName>
</protein>
<proteinExistence type="predicted"/>
<evidence type="ECO:0000313" key="2">
    <source>
        <dbReference type="EMBL" id="KZS89502.1"/>
    </source>
</evidence>